<dbReference type="InterPro" id="IPR036397">
    <property type="entry name" value="RNaseH_sf"/>
</dbReference>
<evidence type="ECO:0000259" key="1">
    <source>
        <dbReference type="PROSITE" id="PS50994"/>
    </source>
</evidence>
<feature type="non-terminal residue" evidence="3">
    <location>
        <position position="1"/>
    </location>
</feature>
<dbReference type="Proteomes" id="UP000677228">
    <property type="component" value="Unassembled WGS sequence"/>
</dbReference>
<dbReference type="Proteomes" id="UP000682733">
    <property type="component" value="Unassembled WGS sequence"/>
</dbReference>
<protein>
    <recommendedName>
        <fullName evidence="1">Integrase catalytic domain-containing protein</fullName>
    </recommendedName>
</protein>
<dbReference type="InterPro" id="IPR012337">
    <property type="entry name" value="RNaseH-like_sf"/>
</dbReference>
<sequence length="296" mass="34378">NNINRQKRSGCLRPIQPPDGPFQLIGMDFCGPFKCKSRENQYVLVLTDHFTRHVTALALPDCTAQTTASTLFNVYFYKFGIPSVILSDQGPHFQNMLMQNISKLIGYNHIYSTPYHPQTNGIVKRFNATFVPQLAKLQDSEGNNWDEYLQAVVFAYNSGIHKTTKYSPYELLFGRSAKLPIDPRPTQFSFQKPNDYFIQLQKTLNIYHKNAKQHITHQQELNKQRYGKNRPDPHYQEGDVVLIRVFVRGHKLSEKYLSTPQIIVKCHHHTYIVRDQETNVETRVHVGDLRPILLDY</sequence>
<dbReference type="GO" id="GO:0015074">
    <property type="term" value="P:DNA integration"/>
    <property type="evidence" value="ECO:0007669"/>
    <property type="project" value="InterPro"/>
</dbReference>
<dbReference type="PANTHER" id="PTHR37984:SF15">
    <property type="entry name" value="INTEGRASE CATALYTIC DOMAIN-CONTAINING PROTEIN"/>
    <property type="match status" value="1"/>
</dbReference>
<dbReference type="AlphaFoldDB" id="A0A8S2SGL3"/>
<reference evidence="3" key="1">
    <citation type="submission" date="2021-02" db="EMBL/GenBank/DDBJ databases">
        <authorList>
            <person name="Nowell W R."/>
        </authorList>
    </citation>
    <scope>NUCLEOTIDE SEQUENCE</scope>
</reference>
<dbReference type="PROSITE" id="PS50994">
    <property type="entry name" value="INTEGRASE"/>
    <property type="match status" value="1"/>
</dbReference>
<evidence type="ECO:0000313" key="2">
    <source>
        <dbReference type="EMBL" id="CAF1425478.1"/>
    </source>
</evidence>
<evidence type="ECO:0000313" key="4">
    <source>
        <dbReference type="Proteomes" id="UP000682733"/>
    </source>
</evidence>
<dbReference type="PANTHER" id="PTHR37984">
    <property type="entry name" value="PROTEIN CBG26694"/>
    <property type="match status" value="1"/>
</dbReference>
<proteinExistence type="predicted"/>
<dbReference type="InterPro" id="IPR001584">
    <property type="entry name" value="Integrase_cat-core"/>
</dbReference>
<dbReference type="EMBL" id="CAJNOK010027762">
    <property type="protein sequence ID" value="CAF1425478.1"/>
    <property type="molecule type" value="Genomic_DNA"/>
</dbReference>
<organism evidence="3 4">
    <name type="scientific">Didymodactylos carnosus</name>
    <dbReference type="NCBI Taxonomy" id="1234261"/>
    <lineage>
        <taxon>Eukaryota</taxon>
        <taxon>Metazoa</taxon>
        <taxon>Spiralia</taxon>
        <taxon>Gnathifera</taxon>
        <taxon>Rotifera</taxon>
        <taxon>Eurotatoria</taxon>
        <taxon>Bdelloidea</taxon>
        <taxon>Philodinida</taxon>
        <taxon>Philodinidae</taxon>
        <taxon>Didymodactylos</taxon>
    </lineage>
</organism>
<dbReference type="GO" id="GO:0003676">
    <property type="term" value="F:nucleic acid binding"/>
    <property type="evidence" value="ECO:0007669"/>
    <property type="project" value="InterPro"/>
</dbReference>
<comment type="caution">
    <text evidence="3">The sequence shown here is derived from an EMBL/GenBank/DDBJ whole genome shotgun (WGS) entry which is preliminary data.</text>
</comment>
<dbReference type="FunFam" id="3.30.420.10:FF:000032">
    <property type="entry name" value="Retrovirus-related Pol polyprotein from transposon 297-like Protein"/>
    <property type="match status" value="1"/>
</dbReference>
<dbReference type="SUPFAM" id="SSF53098">
    <property type="entry name" value="Ribonuclease H-like"/>
    <property type="match status" value="1"/>
</dbReference>
<dbReference type="InterPro" id="IPR050951">
    <property type="entry name" value="Retrovirus_Pol_polyprotein"/>
</dbReference>
<feature type="domain" description="Integrase catalytic" evidence="1">
    <location>
        <begin position="13"/>
        <end position="176"/>
    </location>
</feature>
<dbReference type="EMBL" id="CAJOBA010049536">
    <property type="protein sequence ID" value="CAF4224781.1"/>
    <property type="molecule type" value="Genomic_DNA"/>
</dbReference>
<name>A0A8S2SGL3_9BILA</name>
<dbReference type="Gene3D" id="3.30.420.10">
    <property type="entry name" value="Ribonuclease H-like superfamily/Ribonuclease H"/>
    <property type="match status" value="1"/>
</dbReference>
<gene>
    <name evidence="2" type="ORF">OVA965_LOCUS33837</name>
    <name evidence="3" type="ORF">TMI583_LOCUS34740</name>
</gene>
<accession>A0A8S2SGL3</accession>
<evidence type="ECO:0000313" key="3">
    <source>
        <dbReference type="EMBL" id="CAF4224781.1"/>
    </source>
</evidence>
<dbReference type="Pfam" id="PF00665">
    <property type="entry name" value="rve"/>
    <property type="match status" value="1"/>
</dbReference>